<keyword evidence="2" id="KW-1185">Reference proteome</keyword>
<dbReference type="AlphaFoldDB" id="A0A8S1RTL9"/>
<dbReference type="Proteomes" id="UP000692954">
    <property type="component" value="Unassembled WGS sequence"/>
</dbReference>
<reference evidence="1" key="1">
    <citation type="submission" date="2021-01" db="EMBL/GenBank/DDBJ databases">
        <authorList>
            <consortium name="Genoscope - CEA"/>
            <person name="William W."/>
        </authorList>
    </citation>
    <scope>NUCLEOTIDE SEQUENCE</scope>
</reference>
<sequence>MKGGKLCKEINFVKKYVEEMMNETTHDYNQSMKKDILDYVLKEERLRIGIVEIIDQILEYGSAVYKGIESSEVWKKKVNEASECIIQQSITLSLLKSWQAKYSKMNFLVLSSFNRIVFKKLIIIYKINGIKEVAYLYQKELHVTNRNKRYAMLFFESTATLMSNLLRTQINEFLISQRNFFKRFDKKILRTSQQVIAEEDGFDKPIEDFFLTIKLQHD</sequence>
<accession>A0A8S1RTL9</accession>
<name>A0A8S1RTL9_9CILI</name>
<proteinExistence type="predicted"/>
<organism evidence="1 2">
    <name type="scientific">Paramecium sonneborni</name>
    <dbReference type="NCBI Taxonomy" id="65129"/>
    <lineage>
        <taxon>Eukaryota</taxon>
        <taxon>Sar</taxon>
        <taxon>Alveolata</taxon>
        <taxon>Ciliophora</taxon>
        <taxon>Intramacronucleata</taxon>
        <taxon>Oligohymenophorea</taxon>
        <taxon>Peniculida</taxon>
        <taxon>Parameciidae</taxon>
        <taxon>Paramecium</taxon>
    </lineage>
</organism>
<evidence type="ECO:0000313" key="1">
    <source>
        <dbReference type="EMBL" id="CAD8130743.1"/>
    </source>
</evidence>
<gene>
    <name evidence="1" type="ORF">PSON_ATCC_30995.1.T3230004</name>
</gene>
<comment type="caution">
    <text evidence="1">The sequence shown here is derived from an EMBL/GenBank/DDBJ whole genome shotgun (WGS) entry which is preliminary data.</text>
</comment>
<protein>
    <submittedName>
        <fullName evidence="1">Uncharacterized protein</fullName>
    </submittedName>
</protein>
<evidence type="ECO:0000313" key="2">
    <source>
        <dbReference type="Proteomes" id="UP000692954"/>
    </source>
</evidence>
<dbReference type="EMBL" id="CAJJDN010000323">
    <property type="protein sequence ID" value="CAD8130743.1"/>
    <property type="molecule type" value="Genomic_DNA"/>
</dbReference>